<proteinExistence type="predicted"/>
<evidence type="ECO:0000313" key="3">
    <source>
        <dbReference type="Proteomes" id="UP000234857"/>
    </source>
</evidence>
<name>A0A2N5ZK44_MUIH1</name>
<dbReference type="InterPro" id="IPR049503">
    <property type="entry name" value="AbiJ_NTD4"/>
</dbReference>
<evidence type="ECO:0000259" key="1">
    <source>
        <dbReference type="Pfam" id="PF18863"/>
    </source>
</evidence>
<accession>A0A2N5ZK44</accession>
<organism evidence="2 3">
    <name type="scientific">Muiribacterium halophilum</name>
    <dbReference type="NCBI Taxonomy" id="2053465"/>
    <lineage>
        <taxon>Bacteria</taxon>
        <taxon>Candidatus Muiribacteriota</taxon>
        <taxon>Candidatus Muiribacteriia</taxon>
        <taxon>Candidatus Muiribacteriales</taxon>
        <taxon>Candidatus Muiribacteriaceae</taxon>
        <taxon>Candidatus Muiribacterium</taxon>
    </lineage>
</organism>
<dbReference type="AlphaFoldDB" id="A0A2N5ZK44"/>
<comment type="caution">
    <text evidence="2">The sequence shown here is derived from an EMBL/GenBank/DDBJ whole genome shotgun (WGS) entry which is preliminary data.</text>
</comment>
<dbReference type="Proteomes" id="UP000234857">
    <property type="component" value="Unassembled WGS sequence"/>
</dbReference>
<reference evidence="2 3" key="1">
    <citation type="submission" date="2017-11" db="EMBL/GenBank/DDBJ databases">
        <title>Genome-resolved metagenomics identifies genetic mobility, metabolic interactions, and unexpected diversity in perchlorate-reducing communities.</title>
        <authorList>
            <person name="Barnum T.P."/>
            <person name="Figueroa I.A."/>
            <person name="Carlstrom C.I."/>
            <person name="Lucas L.N."/>
            <person name="Engelbrektson A.L."/>
            <person name="Coates J.D."/>
        </authorList>
    </citation>
    <scope>NUCLEOTIDE SEQUENCE [LARGE SCALE GENOMIC DNA]</scope>
    <source>
        <strain evidence="2">BM706</strain>
    </source>
</reference>
<gene>
    <name evidence="2" type="ORF">C0601_02865</name>
</gene>
<evidence type="ECO:0000313" key="2">
    <source>
        <dbReference type="EMBL" id="PLX19049.1"/>
    </source>
</evidence>
<sequence length="282" mass="34252">MSFSKRYGFKEDDIIYQKEGMSKDLRNSLWNALDETYWSKMQGHKYLTENQDMEFLFTRLWRDFFKYDIDTLNNFWKDLHVKIRNHFQSAQWFEIYDLIEFVSNNFPLDKEESNKKFKKICNFYLEREKSAYRFIGNNVVETTSEMEIKEIEKLLKREDLINEIGKDIKKASSFIFNQRENSDFKEPIMLITKAFNEFERFMDMNISLPVLEFEEKIEHILKDTPEIDKLVLCIRDMFVKLKEINESDIPVSGKIEYEDVRFILVQTVTYMNFFLQKMSKDH</sequence>
<dbReference type="Pfam" id="PF18863">
    <property type="entry name" value="AbiJ_NTD4"/>
    <property type="match status" value="1"/>
</dbReference>
<feature type="domain" description="HEPN AbiJ-N-terminal" evidence="1">
    <location>
        <begin position="1"/>
        <end position="155"/>
    </location>
</feature>
<protein>
    <recommendedName>
        <fullName evidence="1">HEPN AbiJ-N-terminal domain-containing protein</fullName>
    </recommendedName>
</protein>
<dbReference type="EMBL" id="PKTG01000042">
    <property type="protein sequence ID" value="PLX19049.1"/>
    <property type="molecule type" value="Genomic_DNA"/>
</dbReference>